<protein>
    <submittedName>
        <fullName evidence="4">Predicted acetyltransferase</fullName>
    </submittedName>
</protein>
<feature type="domain" description="N-acetyltransferase" evidence="3">
    <location>
        <begin position="9"/>
        <end position="156"/>
    </location>
</feature>
<dbReference type="Pfam" id="PF00583">
    <property type="entry name" value="Acetyltransf_1"/>
    <property type="match status" value="1"/>
</dbReference>
<accession>A0A447TLM1</accession>
<dbReference type="SUPFAM" id="SSF55729">
    <property type="entry name" value="Acyl-CoA N-acyltransferases (Nat)"/>
    <property type="match status" value="1"/>
</dbReference>
<keyword evidence="2" id="KW-0012">Acyltransferase</keyword>
<reference evidence="4 5" key="1">
    <citation type="submission" date="2018-12" db="EMBL/GenBank/DDBJ databases">
        <authorList>
            <consortium name="Pathogen Informatics"/>
        </authorList>
    </citation>
    <scope>NUCLEOTIDE SEQUENCE [LARGE SCALE GENOMIC DNA]</scope>
    <source>
        <strain evidence="4 5">NCTC9695</strain>
    </source>
</reference>
<evidence type="ECO:0000313" key="4">
    <source>
        <dbReference type="EMBL" id="VEB45721.1"/>
    </source>
</evidence>
<sequence length="307" mass="33500">MSARHPHAAWARDYQPSDAADISALFRAVYGDHYVYADVYLPSQIQQRNASGQWRSAVAVRDGRLLGHATLWLDPARPGQAELALNAVHPYARGQGIASLLGRHLRAAAADLGIPLLTIKQVCSHPQSQYVARALGFHNTALLLDYVDSPFGKPEPESIVFGCLPLKPRPLPKLAWPAEWEAWLAPLRLAFGEKEGSPASLGLPGLALARHGQRLELATQQPTEARLAEIAALPAGQLIYLKLPAAAETLARRRQLESAGFRFGGLLPAASGGWQLLWLRGLSGQDIRFCDEQAERLYRLGRNPQSA</sequence>
<gene>
    <name evidence="4" type="ORF">NCTC9695_06252</name>
</gene>
<name>A0A447TLM1_CHRVL</name>
<keyword evidence="1 4" id="KW-0808">Transferase</keyword>
<dbReference type="InterPro" id="IPR016181">
    <property type="entry name" value="Acyl_CoA_acyltransferase"/>
</dbReference>
<proteinExistence type="predicted"/>
<evidence type="ECO:0000313" key="5">
    <source>
        <dbReference type="Proteomes" id="UP000275777"/>
    </source>
</evidence>
<organism evidence="4 5">
    <name type="scientific">Chromobacterium violaceum</name>
    <dbReference type="NCBI Taxonomy" id="536"/>
    <lineage>
        <taxon>Bacteria</taxon>
        <taxon>Pseudomonadati</taxon>
        <taxon>Pseudomonadota</taxon>
        <taxon>Betaproteobacteria</taxon>
        <taxon>Neisseriales</taxon>
        <taxon>Chromobacteriaceae</taxon>
        <taxon>Chromobacterium</taxon>
    </lineage>
</organism>
<dbReference type="InterPro" id="IPR000182">
    <property type="entry name" value="GNAT_dom"/>
</dbReference>
<dbReference type="InterPro" id="IPR050832">
    <property type="entry name" value="Bact_Acetyltransf"/>
</dbReference>
<dbReference type="RefSeq" id="WP_152638528.1">
    <property type="nucleotide sequence ID" value="NZ_CP050992.1"/>
</dbReference>
<dbReference type="GO" id="GO:0016747">
    <property type="term" value="F:acyltransferase activity, transferring groups other than amino-acyl groups"/>
    <property type="evidence" value="ECO:0007669"/>
    <property type="project" value="InterPro"/>
</dbReference>
<dbReference type="Gene3D" id="3.40.630.30">
    <property type="match status" value="1"/>
</dbReference>
<dbReference type="EMBL" id="LR134182">
    <property type="protein sequence ID" value="VEB45721.1"/>
    <property type="molecule type" value="Genomic_DNA"/>
</dbReference>
<dbReference type="CDD" id="cd04301">
    <property type="entry name" value="NAT_SF"/>
    <property type="match status" value="1"/>
</dbReference>
<dbReference type="Proteomes" id="UP000275777">
    <property type="component" value="Chromosome"/>
</dbReference>
<dbReference type="AlphaFoldDB" id="A0A447TLM1"/>
<evidence type="ECO:0000256" key="1">
    <source>
        <dbReference type="ARBA" id="ARBA00022679"/>
    </source>
</evidence>
<evidence type="ECO:0000256" key="2">
    <source>
        <dbReference type="ARBA" id="ARBA00023315"/>
    </source>
</evidence>
<evidence type="ECO:0000259" key="3">
    <source>
        <dbReference type="PROSITE" id="PS51186"/>
    </source>
</evidence>
<dbReference type="PROSITE" id="PS51186">
    <property type="entry name" value="GNAT"/>
    <property type="match status" value="1"/>
</dbReference>
<dbReference type="PANTHER" id="PTHR43877">
    <property type="entry name" value="AMINOALKYLPHOSPHONATE N-ACETYLTRANSFERASE-RELATED-RELATED"/>
    <property type="match status" value="1"/>
</dbReference>